<keyword evidence="2" id="KW-1133">Transmembrane helix</keyword>
<protein>
    <submittedName>
        <fullName evidence="4">Uncharacterized protein</fullName>
    </submittedName>
</protein>
<evidence type="ECO:0000256" key="3">
    <source>
        <dbReference type="SAM" id="SignalP"/>
    </source>
</evidence>
<evidence type="ECO:0000256" key="2">
    <source>
        <dbReference type="SAM" id="Phobius"/>
    </source>
</evidence>
<feature type="region of interest" description="Disordered" evidence="1">
    <location>
        <begin position="40"/>
        <end position="71"/>
    </location>
</feature>
<feature type="signal peptide" evidence="3">
    <location>
        <begin position="1"/>
        <end position="22"/>
    </location>
</feature>
<keyword evidence="2" id="KW-0472">Membrane</keyword>
<keyword evidence="5" id="KW-1185">Reference proteome</keyword>
<accession>A0AAD9MLP3</accession>
<evidence type="ECO:0000313" key="4">
    <source>
        <dbReference type="EMBL" id="KAK2080025.1"/>
    </source>
</evidence>
<organism evidence="4 5">
    <name type="scientific">Prototheca wickerhamii</name>
    <dbReference type="NCBI Taxonomy" id="3111"/>
    <lineage>
        <taxon>Eukaryota</taxon>
        <taxon>Viridiplantae</taxon>
        <taxon>Chlorophyta</taxon>
        <taxon>core chlorophytes</taxon>
        <taxon>Trebouxiophyceae</taxon>
        <taxon>Chlorellales</taxon>
        <taxon>Chlorellaceae</taxon>
        <taxon>Prototheca</taxon>
    </lineage>
</organism>
<sequence length="235" mass="23625">MARKSMIVALLVALLAISSAQGTWACSHTAVMRPAFSPVPDVSPPAGPPSPVTPEPTPIEPTPATPPASIPTEAPQVQQIVQNIQINQQVVNQVTNVIVNNPTNVQATATAVATATIQGGAGATASSAQAFAQASTTGGQATATAYAYAVATVYVAQNGNAEQATSIATSTVLGIYSIYASGQQQLALATAQTYSTVVAAAFGCNQYVAQLINAYISIILSLLTASTGGGIVIIG</sequence>
<evidence type="ECO:0000313" key="5">
    <source>
        <dbReference type="Proteomes" id="UP001255856"/>
    </source>
</evidence>
<keyword evidence="2" id="KW-0812">Transmembrane</keyword>
<evidence type="ECO:0000256" key="1">
    <source>
        <dbReference type="SAM" id="MobiDB-lite"/>
    </source>
</evidence>
<keyword evidence="3" id="KW-0732">Signal</keyword>
<dbReference type="AlphaFoldDB" id="A0AAD9MLP3"/>
<reference evidence="4" key="1">
    <citation type="submission" date="2021-01" db="EMBL/GenBank/DDBJ databases">
        <authorList>
            <person name="Eckstrom K.M.E."/>
        </authorList>
    </citation>
    <scope>NUCLEOTIDE SEQUENCE</scope>
    <source>
        <strain evidence="4">UVCC 0001</strain>
    </source>
</reference>
<dbReference type="Proteomes" id="UP001255856">
    <property type="component" value="Unassembled WGS sequence"/>
</dbReference>
<proteinExistence type="predicted"/>
<comment type="caution">
    <text evidence="4">The sequence shown here is derived from an EMBL/GenBank/DDBJ whole genome shotgun (WGS) entry which is preliminary data.</text>
</comment>
<gene>
    <name evidence="4" type="ORF">QBZ16_002421</name>
</gene>
<feature type="chain" id="PRO_5042086009" evidence="3">
    <location>
        <begin position="23"/>
        <end position="235"/>
    </location>
</feature>
<name>A0AAD9MLP3_PROWI</name>
<feature type="transmembrane region" description="Helical" evidence="2">
    <location>
        <begin position="214"/>
        <end position="234"/>
    </location>
</feature>
<dbReference type="EMBL" id="JASFZW010000002">
    <property type="protein sequence ID" value="KAK2080025.1"/>
    <property type="molecule type" value="Genomic_DNA"/>
</dbReference>
<feature type="compositionally biased region" description="Pro residues" evidence="1">
    <location>
        <begin position="41"/>
        <end position="69"/>
    </location>
</feature>